<dbReference type="CDD" id="cd03230">
    <property type="entry name" value="ABC_DR_subfamily_A"/>
    <property type="match status" value="1"/>
</dbReference>
<dbReference type="InterPro" id="IPR017871">
    <property type="entry name" value="ABC_transporter-like_CS"/>
</dbReference>
<dbReference type="SUPFAM" id="SSF52540">
    <property type="entry name" value="P-loop containing nucleoside triphosphate hydrolases"/>
    <property type="match status" value="1"/>
</dbReference>
<protein>
    <submittedName>
        <fullName evidence="4">Multidrug ABC transporter ATP-binding protein</fullName>
    </submittedName>
</protein>
<keyword evidence="1" id="KW-0547">Nucleotide-binding</keyword>
<dbReference type="PANTHER" id="PTHR43158:SF7">
    <property type="entry name" value="ABC TRANSPORTER, ATP-BINDING PROTEIN"/>
    <property type="match status" value="1"/>
</dbReference>
<evidence type="ECO:0000256" key="2">
    <source>
        <dbReference type="ARBA" id="ARBA00022840"/>
    </source>
</evidence>
<name>A0A109N019_9BACI</name>
<dbReference type="RefSeq" id="WP_061141359.1">
    <property type="nucleotide sequence ID" value="NZ_LNNH01000012.1"/>
</dbReference>
<dbReference type="InterPro" id="IPR027417">
    <property type="entry name" value="P-loop_NTPase"/>
</dbReference>
<dbReference type="InterPro" id="IPR003593">
    <property type="entry name" value="AAA+_ATPase"/>
</dbReference>
<organism evidence="4 5">
    <name type="scientific">Peribacillus simplex</name>
    <dbReference type="NCBI Taxonomy" id="1478"/>
    <lineage>
        <taxon>Bacteria</taxon>
        <taxon>Bacillati</taxon>
        <taxon>Bacillota</taxon>
        <taxon>Bacilli</taxon>
        <taxon>Bacillales</taxon>
        <taxon>Bacillaceae</taxon>
        <taxon>Peribacillus</taxon>
    </lineage>
</organism>
<evidence type="ECO:0000313" key="4">
    <source>
        <dbReference type="EMBL" id="KWW21006.1"/>
    </source>
</evidence>
<keyword evidence="2 4" id="KW-0067">ATP-binding</keyword>
<dbReference type="InterPro" id="IPR003439">
    <property type="entry name" value="ABC_transporter-like_ATP-bd"/>
</dbReference>
<dbReference type="PANTHER" id="PTHR43158">
    <property type="entry name" value="SKFA PEPTIDE EXPORT ATP-BINDING PROTEIN SKFE"/>
    <property type="match status" value="1"/>
</dbReference>
<feature type="domain" description="ABC transporter" evidence="3">
    <location>
        <begin position="2"/>
        <end position="207"/>
    </location>
</feature>
<comment type="caution">
    <text evidence="4">The sequence shown here is derived from an EMBL/GenBank/DDBJ whole genome shotgun (WGS) entry which is preliminary data.</text>
</comment>
<evidence type="ECO:0000313" key="5">
    <source>
        <dbReference type="Proteomes" id="UP000064189"/>
    </source>
</evidence>
<dbReference type="GO" id="GO:0005524">
    <property type="term" value="F:ATP binding"/>
    <property type="evidence" value="ECO:0007669"/>
    <property type="project" value="UniProtKB-KW"/>
</dbReference>
<evidence type="ECO:0000259" key="3">
    <source>
        <dbReference type="PROSITE" id="PS50893"/>
    </source>
</evidence>
<proteinExistence type="predicted"/>
<dbReference type="PROSITE" id="PS00211">
    <property type="entry name" value="ABC_TRANSPORTER_1"/>
    <property type="match status" value="1"/>
</dbReference>
<keyword evidence="5" id="KW-1185">Reference proteome</keyword>
<gene>
    <name evidence="4" type="ORF">AS888_15395</name>
</gene>
<dbReference type="Proteomes" id="UP000064189">
    <property type="component" value="Unassembled WGS sequence"/>
</dbReference>
<dbReference type="GO" id="GO:0016887">
    <property type="term" value="F:ATP hydrolysis activity"/>
    <property type="evidence" value="ECO:0007669"/>
    <property type="project" value="InterPro"/>
</dbReference>
<dbReference type="AlphaFoldDB" id="A0A109N019"/>
<reference evidence="4 5" key="1">
    <citation type="submission" date="2015-11" db="EMBL/GenBank/DDBJ databases">
        <title>Genome Sequence of Bacillus simplex strain VanAntwerpen2.</title>
        <authorList>
            <person name="Couger M.B."/>
        </authorList>
    </citation>
    <scope>NUCLEOTIDE SEQUENCE [LARGE SCALE GENOMIC DNA]</scope>
    <source>
        <strain evidence="4 5">VanAntwerpen02</strain>
    </source>
</reference>
<accession>A0A109N019</accession>
<dbReference type="PROSITE" id="PS50893">
    <property type="entry name" value="ABC_TRANSPORTER_2"/>
    <property type="match status" value="1"/>
</dbReference>
<dbReference type="Gene3D" id="3.40.50.300">
    <property type="entry name" value="P-loop containing nucleotide triphosphate hydrolases"/>
    <property type="match status" value="1"/>
</dbReference>
<sequence length="207" mass="23081">MIEVHDLSKKLKKNNVLQSISYTFEKGRIYGLVGKNGSGKTMLLRALAGLIIPTDGSVTIDGKILHKDISFPPSIGIIIENLELLPQFDAETNLKILAAIKKTASLKDIQHAIKRLELDQFGTLKVRKYSLGMKQRLNIAQAIFEKPDIILLDEPTNAIDEKGVERVLDILQEERERGATIIIATHNKDDVFPICDEVIEISNGRLT</sequence>
<dbReference type="Pfam" id="PF00005">
    <property type="entry name" value="ABC_tran"/>
    <property type="match status" value="1"/>
</dbReference>
<dbReference type="EMBL" id="LNNH01000012">
    <property type="protein sequence ID" value="KWW21006.1"/>
    <property type="molecule type" value="Genomic_DNA"/>
</dbReference>
<dbReference type="SMART" id="SM00382">
    <property type="entry name" value="AAA"/>
    <property type="match status" value="1"/>
</dbReference>
<evidence type="ECO:0000256" key="1">
    <source>
        <dbReference type="ARBA" id="ARBA00022741"/>
    </source>
</evidence>